<accession>A0A7J7IHF5</accession>
<dbReference type="AlphaFoldDB" id="A0A7J7IHF5"/>
<proteinExistence type="predicted"/>
<dbReference type="EMBL" id="VWRR01000011">
    <property type="protein sequence ID" value="KAF6002154.1"/>
    <property type="molecule type" value="Genomic_DNA"/>
</dbReference>
<protein>
    <submittedName>
        <fullName evidence="1">Uncharacterized protein</fullName>
    </submittedName>
</protein>
<organism evidence="1 2">
    <name type="scientific">Cyanidiococcus yangmingshanensis</name>
    <dbReference type="NCBI Taxonomy" id="2690220"/>
    <lineage>
        <taxon>Eukaryota</taxon>
        <taxon>Rhodophyta</taxon>
        <taxon>Bangiophyceae</taxon>
        <taxon>Cyanidiales</taxon>
        <taxon>Cyanidiaceae</taxon>
        <taxon>Cyanidiococcus</taxon>
    </lineage>
</organism>
<keyword evidence="2" id="KW-1185">Reference proteome</keyword>
<evidence type="ECO:0000313" key="2">
    <source>
        <dbReference type="Proteomes" id="UP000530660"/>
    </source>
</evidence>
<comment type="caution">
    <text evidence="1">The sequence shown here is derived from an EMBL/GenBank/DDBJ whole genome shotgun (WGS) entry which is preliminary data.</text>
</comment>
<reference evidence="1 2" key="1">
    <citation type="journal article" date="2020" name="J. Phycol.">
        <title>Comparative genome analysis reveals Cyanidiococcus gen. nov., a new extremophilic red algal genus sister to Cyanidioschyzon (Cyanidioschyzonaceae, Rhodophyta).</title>
        <authorList>
            <person name="Liu S.-L."/>
            <person name="Chiang Y.-R."/>
            <person name="Yoon H.S."/>
            <person name="Fu H.-Y."/>
        </authorList>
    </citation>
    <scope>NUCLEOTIDE SEQUENCE [LARGE SCALE GENOMIC DNA]</scope>
    <source>
        <strain evidence="1 2">THAL066</strain>
    </source>
</reference>
<gene>
    <name evidence="1" type="ORF">F1559_001495</name>
</gene>
<evidence type="ECO:0000313" key="1">
    <source>
        <dbReference type="EMBL" id="KAF6002154.1"/>
    </source>
</evidence>
<sequence length="116" mass="13415">MSRMNVHVERNLFQSGNAVTGDRQVLQSPKHPAANTRSITDLGCAWGLRVHRAWTDSNKCEDRYMDEVLGSATAWIGVHDGTRWWRIPGRDERFSQRHSFVTQSYLNQRADQETRT</sequence>
<dbReference type="Proteomes" id="UP000530660">
    <property type="component" value="Unassembled WGS sequence"/>
</dbReference>
<name>A0A7J7IHF5_9RHOD</name>